<organism evidence="7 8">
    <name type="scientific">Diatraea saccharalis</name>
    <name type="common">sugarcane borer</name>
    <dbReference type="NCBI Taxonomy" id="40085"/>
    <lineage>
        <taxon>Eukaryota</taxon>
        <taxon>Metazoa</taxon>
        <taxon>Ecdysozoa</taxon>
        <taxon>Arthropoda</taxon>
        <taxon>Hexapoda</taxon>
        <taxon>Insecta</taxon>
        <taxon>Pterygota</taxon>
        <taxon>Neoptera</taxon>
        <taxon>Endopterygota</taxon>
        <taxon>Lepidoptera</taxon>
        <taxon>Glossata</taxon>
        <taxon>Ditrysia</taxon>
        <taxon>Pyraloidea</taxon>
        <taxon>Crambidae</taxon>
        <taxon>Crambinae</taxon>
        <taxon>Diatraea</taxon>
    </lineage>
</organism>
<evidence type="ECO:0000256" key="3">
    <source>
        <dbReference type="ARBA" id="ARBA00022729"/>
    </source>
</evidence>
<dbReference type="GO" id="GO:0008239">
    <property type="term" value="F:dipeptidyl-peptidase activity"/>
    <property type="evidence" value="ECO:0007669"/>
    <property type="project" value="TreeGrafter"/>
</dbReference>
<dbReference type="FunFam" id="1.20.120.980:FF:000003">
    <property type="entry name" value="Serine protease 16"/>
    <property type="match status" value="1"/>
</dbReference>
<comment type="similarity">
    <text evidence="1">Belongs to the peptidase S28 family.</text>
</comment>
<dbReference type="SUPFAM" id="SSF53474">
    <property type="entry name" value="alpha/beta-Hydrolases"/>
    <property type="match status" value="1"/>
</dbReference>
<evidence type="ECO:0000256" key="1">
    <source>
        <dbReference type="ARBA" id="ARBA00011079"/>
    </source>
</evidence>
<evidence type="ECO:0000313" key="7">
    <source>
        <dbReference type="EMBL" id="CAH0746146.1"/>
    </source>
</evidence>
<reference evidence="7" key="2">
    <citation type="submission" date="2022-10" db="EMBL/GenBank/DDBJ databases">
        <authorList>
            <consortium name="ENA_rothamsted_submissions"/>
            <consortium name="culmorum"/>
            <person name="King R."/>
        </authorList>
    </citation>
    <scope>NUCLEOTIDE SEQUENCE</scope>
</reference>
<evidence type="ECO:0000256" key="4">
    <source>
        <dbReference type="ARBA" id="ARBA00022801"/>
    </source>
</evidence>
<dbReference type="InterPro" id="IPR042269">
    <property type="entry name" value="Ser_carbopepase_S28_SKS"/>
</dbReference>
<keyword evidence="3 6" id="KW-0732">Signal</keyword>
<dbReference type="EMBL" id="OU893332">
    <property type="protein sequence ID" value="CAH0746146.1"/>
    <property type="molecule type" value="Genomic_DNA"/>
</dbReference>
<dbReference type="Pfam" id="PF05577">
    <property type="entry name" value="Peptidase_S28"/>
    <property type="match status" value="1"/>
</dbReference>
<evidence type="ECO:0000256" key="6">
    <source>
        <dbReference type="SAM" id="SignalP"/>
    </source>
</evidence>
<protein>
    <recommendedName>
        <fullName evidence="9">Serine protease K12H4.7</fullName>
    </recommendedName>
</protein>
<keyword evidence="2" id="KW-0645">Protease</keyword>
<feature type="chain" id="PRO_5040447790" description="Serine protease K12H4.7" evidence="6">
    <location>
        <begin position="18"/>
        <end position="464"/>
    </location>
</feature>
<evidence type="ECO:0008006" key="9">
    <source>
        <dbReference type="Google" id="ProtNLM"/>
    </source>
</evidence>
<evidence type="ECO:0000256" key="2">
    <source>
        <dbReference type="ARBA" id="ARBA00022670"/>
    </source>
</evidence>
<reference evidence="7" key="1">
    <citation type="submission" date="2021-12" db="EMBL/GenBank/DDBJ databases">
        <authorList>
            <person name="King R."/>
        </authorList>
    </citation>
    <scope>NUCLEOTIDE SEQUENCE</scope>
</reference>
<dbReference type="AlphaFoldDB" id="A0A9P0G0B7"/>
<accession>A0A9P0G0B7</accession>
<dbReference type="GO" id="GO:0070008">
    <property type="term" value="F:serine-type exopeptidase activity"/>
    <property type="evidence" value="ECO:0007669"/>
    <property type="project" value="InterPro"/>
</dbReference>
<evidence type="ECO:0000313" key="8">
    <source>
        <dbReference type="Proteomes" id="UP001153714"/>
    </source>
</evidence>
<evidence type="ECO:0000256" key="5">
    <source>
        <dbReference type="ARBA" id="ARBA00023180"/>
    </source>
</evidence>
<dbReference type="PANTHER" id="PTHR11010">
    <property type="entry name" value="PROTEASE S28 PRO-X CARBOXYPEPTIDASE-RELATED"/>
    <property type="match status" value="1"/>
</dbReference>
<dbReference type="PANTHER" id="PTHR11010:SF117">
    <property type="entry name" value="SERINE PROTEASE 16"/>
    <property type="match status" value="1"/>
</dbReference>
<dbReference type="GO" id="GO:0006508">
    <property type="term" value="P:proteolysis"/>
    <property type="evidence" value="ECO:0007669"/>
    <property type="project" value="UniProtKB-KW"/>
</dbReference>
<proteinExistence type="inferred from homology"/>
<feature type="signal peptide" evidence="6">
    <location>
        <begin position="1"/>
        <end position="17"/>
    </location>
</feature>
<keyword evidence="8" id="KW-1185">Reference proteome</keyword>
<keyword evidence="4" id="KW-0378">Hydrolase</keyword>
<sequence>MTTPFLLVLQICLAVAAKNFHLGRSKGGNLGTPMGYHSEPLPIARWFNQKLDHSNPLNLMTWEQRYFVNDKYYDKKNPGPVFIMIGGEGPADPKWMVKGAWIEYAKRFKALCFNLEHRYYGESHPTDDMSTKNLQYLSSSQALDDLAFFIQEMNELYKLPKDTKWIAFGGSYPGSLAAWARVKYPHLIFASVSSSGPLLAKVNFMEYFKVVVEALREKTGDDDCVTQVKLAHQQITSLMREQPDIIENEFKVCKKFSDASPDDVKNFYNSIADDFADVVQYNEDNRIGANEEYRNVTINSICKLLTNDKEKPAYKRLAEFNAIIMAKNNQTCLDYSYDNMIKELRNVTWGGDEARQWMYQTCTEFGFYQTSSAEVEVFGDAFTLDFFIQQCEDVFGKKFNKEFVRNAAAWTNSKYGGLDVSVSRVVFVHGSVDPWHALGITVTKDNDAPAIYIHGKLYILIKTS</sequence>
<dbReference type="Gene3D" id="1.20.120.980">
    <property type="entry name" value="Serine carboxypeptidase S28, SKS domain"/>
    <property type="match status" value="1"/>
</dbReference>
<name>A0A9P0G0B7_9NEOP</name>
<dbReference type="Proteomes" id="UP001153714">
    <property type="component" value="Chromosome 1"/>
</dbReference>
<dbReference type="Gene3D" id="3.40.50.1820">
    <property type="entry name" value="alpha/beta hydrolase"/>
    <property type="match status" value="1"/>
</dbReference>
<dbReference type="InterPro" id="IPR008758">
    <property type="entry name" value="Peptidase_S28"/>
</dbReference>
<keyword evidence="5" id="KW-0325">Glycoprotein</keyword>
<gene>
    <name evidence="7" type="ORF">DIATSA_LOCUS289</name>
</gene>
<dbReference type="InterPro" id="IPR029058">
    <property type="entry name" value="AB_hydrolase_fold"/>
</dbReference>
<dbReference type="OrthoDB" id="1735038at2759"/>